<evidence type="ECO:0000259" key="1">
    <source>
        <dbReference type="PROSITE" id="PS51202"/>
    </source>
</evidence>
<feature type="domain" description="RCK C-terminal" evidence="1">
    <location>
        <begin position="135"/>
        <end position="218"/>
    </location>
</feature>
<dbReference type="InterPro" id="IPR050721">
    <property type="entry name" value="Trk_Ktr_HKT_K-transport"/>
</dbReference>
<dbReference type="PROSITE" id="PS51202">
    <property type="entry name" value="RCK_C"/>
    <property type="match status" value="1"/>
</dbReference>
<dbReference type="GO" id="GO:0006813">
    <property type="term" value="P:potassium ion transport"/>
    <property type="evidence" value="ECO:0007669"/>
    <property type="project" value="InterPro"/>
</dbReference>
<dbReference type="PANTHER" id="PTHR43833">
    <property type="entry name" value="POTASSIUM CHANNEL PROTEIN 2-RELATED-RELATED"/>
    <property type="match status" value="1"/>
</dbReference>
<dbReference type="InterPro" id="IPR036721">
    <property type="entry name" value="RCK_C_sf"/>
</dbReference>
<dbReference type="Gene3D" id="3.40.50.720">
    <property type="entry name" value="NAD(P)-binding Rossmann-like Domain"/>
    <property type="match status" value="1"/>
</dbReference>
<dbReference type="Gene3D" id="3.30.70.1450">
    <property type="entry name" value="Regulator of K+ conductance, C-terminal domain"/>
    <property type="match status" value="1"/>
</dbReference>
<protein>
    <submittedName>
        <fullName evidence="2">TrkA family potassium uptake protein</fullName>
    </submittedName>
</protein>
<organism evidence="2">
    <name type="scientific">Gracilinema caldarium</name>
    <dbReference type="NCBI Taxonomy" id="215591"/>
    <lineage>
        <taxon>Bacteria</taxon>
        <taxon>Pseudomonadati</taxon>
        <taxon>Spirochaetota</taxon>
        <taxon>Spirochaetia</taxon>
        <taxon>Spirochaetales</taxon>
        <taxon>Breznakiellaceae</taxon>
        <taxon>Gracilinema</taxon>
    </lineage>
</organism>
<dbReference type="PANTHER" id="PTHR43833:SF7">
    <property type="entry name" value="KTR SYSTEM POTASSIUM UPTAKE PROTEIN C"/>
    <property type="match status" value="1"/>
</dbReference>
<dbReference type="InterPro" id="IPR003148">
    <property type="entry name" value="RCK_N"/>
</dbReference>
<dbReference type="InterPro" id="IPR006037">
    <property type="entry name" value="RCK_C"/>
</dbReference>
<accession>A0A7C3III2</accession>
<proteinExistence type="predicted"/>
<reference evidence="2" key="1">
    <citation type="journal article" date="2020" name="mSystems">
        <title>Genome- and Community-Level Interaction Insights into Carbon Utilization and Element Cycling Functions of Hydrothermarchaeota in Hydrothermal Sediment.</title>
        <authorList>
            <person name="Zhou Z."/>
            <person name="Liu Y."/>
            <person name="Xu W."/>
            <person name="Pan J."/>
            <person name="Luo Z.H."/>
            <person name="Li M."/>
        </authorList>
    </citation>
    <scope>NUCLEOTIDE SEQUENCE [LARGE SCALE GENOMIC DNA]</scope>
    <source>
        <strain evidence="2">SpSt-503</strain>
    </source>
</reference>
<name>A0A7C3III2_9SPIR</name>
<evidence type="ECO:0000313" key="2">
    <source>
        <dbReference type="EMBL" id="HFH30284.1"/>
    </source>
</evidence>
<dbReference type="EMBL" id="DSVL01000378">
    <property type="protein sequence ID" value="HFH30284.1"/>
    <property type="molecule type" value="Genomic_DNA"/>
</dbReference>
<dbReference type="SUPFAM" id="SSF51735">
    <property type="entry name" value="NAD(P)-binding Rossmann-fold domains"/>
    <property type="match status" value="1"/>
</dbReference>
<gene>
    <name evidence="2" type="ORF">ENS59_12395</name>
</gene>
<sequence>MKQVAILGLSYFGSAVLDELLDMDVDILIIDKDREVLDRYRDTVSAAIGMDVINQEALEKTLPKHIDAVVIDMGKNIEASILAASYCNKLGVGTIIAKAETDAHGEILELVGATKVVFPNREAAKRIVPQIVSSLVLNYLPVGGNLVIAEVEIPEFFIGKTVLELDLRKKYGLNLISVRSVDTEYRLFMPDYRFQEKDIALVSGTETDVDRFAGRLEKEQSSKGFINSIKELFNKK</sequence>
<dbReference type="Pfam" id="PF02254">
    <property type="entry name" value="TrkA_N"/>
    <property type="match status" value="1"/>
</dbReference>
<dbReference type="InterPro" id="IPR036291">
    <property type="entry name" value="NAD(P)-bd_dom_sf"/>
</dbReference>
<comment type="caution">
    <text evidence="2">The sequence shown here is derived from an EMBL/GenBank/DDBJ whole genome shotgun (WGS) entry which is preliminary data.</text>
</comment>
<dbReference type="AlphaFoldDB" id="A0A7C3III2"/>
<dbReference type="GO" id="GO:0008324">
    <property type="term" value="F:monoatomic cation transmembrane transporter activity"/>
    <property type="evidence" value="ECO:0007669"/>
    <property type="project" value="InterPro"/>
</dbReference>
<dbReference type="Pfam" id="PF02080">
    <property type="entry name" value="TrkA_C"/>
    <property type="match status" value="1"/>
</dbReference>
<dbReference type="SUPFAM" id="SSF116726">
    <property type="entry name" value="TrkA C-terminal domain-like"/>
    <property type="match status" value="1"/>
</dbReference>